<proteinExistence type="predicted"/>
<keyword evidence="2" id="KW-0131">Cell cycle</keyword>
<gene>
    <name evidence="2" type="ORF">BKA03_001852</name>
</gene>
<keyword evidence="2" id="KW-0132">Cell division</keyword>
<evidence type="ECO:0000313" key="3">
    <source>
        <dbReference type="Proteomes" id="UP000547973"/>
    </source>
</evidence>
<keyword evidence="1" id="KW-0472">Membrane</keyword>
<sequence>MTTTPPNGPFNVHRVAANEETTVLTPVTEGSTALDRIPVSRQRLWIAVTAVGVILLAVAIGLIVHLRNVSLKWEQQVTEVKAQNYDLGQRVASEQAQVVNLHGENDQLASQLKTVQQKVLDLGASAAQQGDNVQFYARQIDQLTTTLSTAKGVANALDRCIEGKTQLIGYLKDAASATPTYDPAQITDFEASLKIKCDNAVTSNVQLQQVLTP</sequence>
<protein>
    <submittedName>
        <fullName evidence="2">FtsZ-binding cell division protein ZapB</fullName>
    </submittedName>
</protein>
<dbReference type="RefSeq" id="WP_062076229.1">
    <property type="nucleotide sequence ID" value="NZ_BBRC01000021.1"/>
</dbReference>
<keyword evidence="1" id="KW-0812">Transmembrane</keyword>
<feature type="transmembrane region" description="Helical" evidence="1">
    <location>
        <begin position="44"/>
        <end position="66"/>
    </location>
</feature>
<dbReference type="AlphaFoldDB" id="A0A7Y9ZBV0"/>
<keyword evidence="3" id="KW-1185">Reference proteome</keyword>
<evidence type="ECO:0000313" key="2">
    <source>
        <dbReference type="EMBL" id="NYI41733.1"/>
    </source>
</evidence>
<accession>A0A7Y9ZBV0</accession>
<dbReference type="GO" id="GO:0051301">
    <property type="term" value="P:cell division"/>
    <property type="evidence" value="ECO:0007669"/>
    <property type="project" value="UniProtKB-KW"/>
</dbReference>
<dbReference type="OrthoDB" id="5144977at2"/>
<reference evidence="2 3" key="1">
    <citation type="submission" date="2020-07" db="EMBL/GenBank/DDBJ databases">
        <title>Sequencing the genomes of 1000 actinobacteria strains.</title>
        <authorList>
            <person name="Klenk H.-P."/>
        </authorList>
    </citation>
    <scope>NUCLEOTIDE SEQUENCE [LARGE SCALE GENOMIC DNA]</scope>
    <source>
        <strain evidence="2 3">DSM 19970</strain>
    </source>
</reference>
<organism evidence="2 3">
    <name type="scientific">Demequina lutea</name>
    <dbReference type="NCBI Taxonomy" id="431489"/>
    <lineage>
        <taxon>Bacteria</taxon>
        <taxon>Bacillati</taxon>
        <taxon>Actinomycetota</taxon>
        <taxon>Actinomycetes</taxon>
        <taxon>Micrococcales</taxon>
        <taxon>Demequinaceae</taxon>
        <taxon>Demequina</taxon>
    </lineage>
</organism>
<name>A0A7Y9ZBV0_9MICO</name>
<comment type="caution">
    <text evidence="2">The sequence shown here is derived from an EMBL/GenBank/DDBJ whole genome shotgun (WGS) entry which is preliminary data.</text>
</comment>
<dbReference type="Proteomes" id="UP000547973">
    <property type="component" value="Unassembled WGS sequence"/>
</dbReference>
<keyword evidence="1" id="KW-1133">Transmembrane helix</keyword>
<evidence type="ECO:0000256" key="1">
    <source>
        <dbReference type="SAM" id="Phobius"/>
    </source>
</evidence>
<dbReference type="EMBL" id="JACBZO010000001">
    <property type="protein sequence ID" value="NYI41733.1"/>
    <property type="molecule type" value="Genomic_DNA"/>
</dbReference>